<feature type="compositionally biased region" description="Low complexity" evidence="9">
    <location>
        <begin position="800"/>
        <end position="815"/>
    </location>
</feature>
<feature type="compositionally biased region" description="Low complexity" evidence="9">
    <location>
        <begin position="831"/>
        <end position="843"/>
    </location>
</feature>
<feature type="region of interest" description="Disordered" evidence="9">
    <location>
        <begin position="718"/>
        <end position="891"/>
    </location>
</feature>
<dbReference type="SUPFAM" id="SSF50978">
    <property type="entry name" value="WD40 repeat-like"/>
    <property type="match status" value="1"/>
</dbReference>
<proteinExistence type="predicted"/>
<dbReference type="InterPro" id="IPR055231">
    <property type="entry name" value="2AA_helical"/>
</dbReference>
<evidence type="ECO:0000256" key="3">
    <source>
        <dbReference type="ARBA" id="ARBA00022679"/>
    </source>
</evidence>
<dbReference type="EC" id="2.7.11.1" evidence="1"/>
<evidence type="ECO:0000256" key="5">
    <source>
        <dbReference type="ARBA" id="ARBA00022741"/>
    </source>
</evidence>
<dbReference type="SMART" id="SM00220">
    <property type="entry name" value="S_TKc"/>
    <property type="match status" value="1"/>
</dbReference>
<dbReference type="InterPro" id="IPR001680">
    <property type="entry name" value="WD40_rpt"/>
</dbReference>
<keyword evidence="3" id="KW-0808">Transferase</keyword>
<dbReference type="InterPro" id="IPR000719">
    <property type="entry name" value="Prot_kinase_dom"/>
</dbReference>
<dbReference type="Gene3D" id="2.130.10.10">
    <property type="entry name" value="YVTN repeat-like/Quinoprotein amine dehydrogenase"/>
    <property type="match status" value="1"/>
</dbReference>
<evidence type="ECO:0000256" key="6">
    <source>
        <dbReference type="ARBA" id="ARBA00022777"/>
    </source>
</evidence>
<keyword evidence="12" id="KW-1185">Reference proteome</keyword>
<dbReference type="InterPro" id="IPR011009">
    <property type="entry name" value="Kinase-like_dom_sf"/>
</dbReference>
<keyword evidence="6" id="KW-0418">Kinase</keyword>
<feature type="compositionally biased region" description="Polar residues" evidence="9">
    <location>
        <begin position="537"/>
        <end position="577"/>
    </location>
</feature>
<dbReference type="Pfam" id="PF00069">
    <property type="entry name" value="Pkinase"/>
    <property type="match status" value="1"/>
</dbReference>
<feature type="repeat" description="WD" evidence="8">
    <location>
        <begin position="1411"/>
        <end position="1445"/>
    </location>
</feature>
<dbReference type="SUPFAM" id="SSF48371">
    <property type="entry name" value="ARM repeat"/>
    <property type="match status" value="1"/>
</dbReference>
<dbReference type="PROSITE" id="PS50011">
    <property type="entry name" value="PROTEIN_KINASE_DOM"/>
    <property type="match status" value="1"/>
</dbReference>
<dbReference type="PROSITE" id="PS50294">
    <property type="entry name" value="WD_REPEATS_REGION"/>
    <property type="match status" value="1"/>
</dbReference>
<protein>
    <recommendedName>
        <fullName evidence="1">non-specific serine/threonine protein kinase</fullName>
        <ecNumber evidence="1">2.7.11.1</ecNumber>
    </recommendedName>
</protein>
<dbReference type="InterPro" id="IPR015943">
    <property type="entry name" value="WD40/YVTN_repeat-like_dom_sf"/>
</dbReference>
<organism evidence="11 12">
    <name type="scientific">Tritrichomonas musculus</name>
    <dbReference type="NCBI Taxonomy" id="1915356"/>
    <lineage>
        <taxon>Eukaryota</taxon>
        <taxon>Metamonada</taxon>
        <taxon>Parabasalia</taxon>
        <taxon>Tritrichomonadida</taxon>
        <taxon>Tritrichomonadidae</taxon>
        <taxon>Tritrichomonas</taxon>
    </lineage>
</organism>
<feature type="compositionally biased region" description="Basic and acidic residues" evidence="9">
    <location>
        <begin position="718"/>
        <end position="733"/>
    </location>
</feature>
<dbReference type="InterPro" id="IPR016024">
    <property type="entry name" value="ARM-type_fold"/>
</dbReference>
<dbReference type="PANTHER" id="PTHR17583">
    <property type="entry name" value="PHOSPHOINOSITIDE 3-KINASE REGULATORY SUBUNIT 4"/>
    <property type="match status" value="1"/>
</dbReference>
<keyword evidence="7" id="KW-0067">ATP-binding</keyword>
<evidence type="ECO:0000256" key="9">
    <source>
        <dbReference type="SAM" id="MobiDB-lite"/>
    </source>
</evidence>
<evidence type="ECO:0000313" key="11">
    <source>
        <dbReference type="EMBL" id="KAK8885156.1"/>
    </source>
</evidence>
<gene>
    <name evidence="11" type="ORF">M9Y10_044285</name>
</gene>
<dbReference type="PROSITE" id="PS50082">
    <property type="entry name" value="WD_REPEATS_2"/>
    <property type="match status" value="1"/>
</dbReference>
<evidence type="ECO:0000259" key="10">
    <source>
        <dbReference type="PROSITE" id="PS50011"/>
    </source>
</evidence>
<dbReference type="Gene3D" id="1.10.510.10">
    <property type="entry name" value="Transferase(Phosphotransferase) domain 1"/>
    <property type="match status" value="1"/>
</dbReference>
<dbReference type="InterPro" id="IPR036322">
    <property type="entry name" value="WD40_repeat_dom_sf"/>
</dbReference>
<name>A0ABR2K321_9EUKA</name>
<keyword evidence="4" id="KW-0677">Repeat</keyword>
<sequence>MGNQVVIPSMGNWYIDPLKRNGITVQSILGSGTFFLTLDCLDEKKKSIIVKAYESDSPIENNNVFKSCIEYKKLLEDSNFESKGIAIYTDLITKQNLAFICRKKYQFTLTQRFEEYPPLEPIEKQWIAFKFLKLVLTLHKGDLFHGSINPDNVFVDSDLQVNLGDMAPFKPSYIKNTRPDLFHHLFAATSRSSCYLAPEQLLSPDRASADMLYFHGTFEMDYFSAGLVIYYLYTGEHLFTFLRLNQYKSGNVDITDQINKLPEGIKDLVTLLLSLDPVKRRVNSKSIYQFFPEIFRDINKYFTLFLNPNKRFKHKVKKSIKDISTDQRLIFINLFLTLLNRSRAVQKKVKFASFICNYTNPLSDMVKLNRVLPYFCNMLTIPSNIIKCTALSCIVKLIQSIDSIPDELSPIFSGYLIPFIFKIGSGASVQFRFAMASLCPVLAVEIERLQPASDAKAMEMVNFIINEEDTIVVGAFVETMKALSQPDEQESFLSIDFNKDWPIKNIIPLIIELSREVKQKDIENDKLKVLHRKKSSQLKVDNPNLQSKSLSANSIKVPVNSKNNTDATLKNTKPQRNQQDEKLPKTKENQKTDDVKSQQRSDPQKRKVTVKRKDESSEQKEEISLQKEEIVSHKEEISEQQEEVLEQNDEVLEQNDEVLEQKDEILEQKDEILEQKDEILEQKDEILEQKDEILEQKDEILEQKDEILEQKDEILEQKDEILEQKDETLKQKEEENDIQEEEEEENEIISSLSQELPLDINYQSSDDEDNTPKMPSLISPIIPQEGDELDNFSDSTVTRSNGPSPSSSPNFGGINFLLTEENETNPDTAPNSSNSCLNSFSLLPTSDNSTTENENDEKEKEKEEAEVENETENENHEKEKEKEESENKKPINKIYVKKMPNFLIQSGGSSSHLSPRSSSIDVSEKSVDETIHKCKFETFEHFSTILISCLNSNNANYKVRILHIFTAFYDNSLINERCYFRRLYSTIAPLILGFLGDDSTNSNPTMIEGYLEFILWYVQRNLLSKVYIPELFLRLSKYRKSEVPVFRFYAEKIMSYLPSEFDAEKVTTFINQILFPQKQLRSTESLRRSSILRNSLSASDSNITLGSMGIMKKNPMMIKAGLSIKPKFIESNKLSRQPIRIVSPHFAGNLRGVIADDDGHLFILNKAKKMERCPKSIQVNKKVIQMVELRHNSQTCMICNDRSLNFIDWKSLKSYPAKKFPSIPIKIISREQNTVYILCQNGVLYLCDMRSNRSMSISFNRVLTPSALTSWRQSPAIGIGFKEGLVDLFDPRVMLVFKSVVTEPVYNIVPAQRNACNFAIASDDKVLIYNADNKKDDELGKPDLSIIVDSPFISPYDGNVIVAGINDVYHIDCEVFQRSSILGDFYQKKNLGIRNNNVFEIERNMCGYGSLHKHSSKITCVDHNQELFMSGDINGFVNIWSLSGS</sequence>
<comment type="caution">
    <text evidence="11">The sequence shown here is derived from an EMBL/GenBank/DDBJ whole genome shotgun (WGS) entry which is preliminary data.</text>
</comment>
<evidence type="ECO:0000313" key="12">
    <source>
        <dbReference type="Proteomes" id="UP001470230"/>
    </source>
</evidence>
<evidence type="ECO:0000256" key="2">
    <source>
        <dbReference type="ARBA" id="ARBA00022574"/>
    </source>
</evidence>
<evidence type="ECO:0000256" key="4">
    <source>
        <dbReference type="ARBA" id="ARBA00022737"/>
    </source>
</evidence>
<feature type="region of interest" description="Disordered" evidence="9">
    <location>
        <begin position="534"/>
        <end position="663"/>
    </location>
</feature>
<accession>A0ABR2K321</accession>
<feature type="compositionally biased region" description="Basic and acidic residues" evidence="9">
    <location>
        <begin position="873"/>
        <end position="889"/>
    </location>
</feature>
<feature type="domain" description="Protein kinase" evidence="10">
    <location>
        <begin position="23"/>
        <end position="291"/>
    </location>
</feature>
<dbReference type="SUPFAM" id="SSF56112">
    <property type="entry name" value="Protein kinase-like (PK-like)"/>
    <property type="match status" value="1"/>
</dbReference>
<evidence type="ECO:0000256" key="8">
    <source>
        <dbReference type="PROSITE-ProRule" id="PRU00221"/>
    </source>
</evidence>
<feature type="compositionally biased region" description="Basic and acidic residues" evidence="9">
    <location>
        <begin position="578"/>
        <end position="637"/>
    </location>
</feature>
<keyword evidence="5" id="KW-0547">Nucleotide-binding</keyword>
<reference evidence="11 12" key="1">
    <citation type="submission" date="2024-04" db="EMBL/GenBank/DDBJ databases">
        <title>Tritrichomonas musculus Genome.</title>
        <authorList>
            <person name="Alves-Ferreira E."/>
            <person name="Grigg M."/>
            <person name="Lorenzi H."/>
            <person name="Galac M."/>
        </authorList>
    </citation>
    <scope>NUCLEOTIDE SEQUENCE [LARGE SCALE GENOMIC DNA]</scope>
    <source>
        <strain evidence="11 12">EAF2021</strain>
    </source>
</reference>
<feature type="compositionally biased region" description="Acidic residues" evidence="9">
    <location>
        <begin position="734"/>
        <end position="747"/>
    </location>
</feature>
<evidence type="ECO:0000256" key="7">
    <source>
        <dbReference type="ARBA" id="ARBA00022840"/>
    </source>
</evidence>
<keyword evidence="2 8" id="KW-0853">WD repeat</keyword>
<dbReference type="Proteomes" id="UP001470230">
    <property type="component" value="Unassembled WGS sequence"/>
</dbReference>
<dbReference type="InterPro" id="IPR045162">
    <property type="entry name" value="Vps15-like"/>
</dbReference>
<dbReference type="PANTHER" id="PTHR17583:SF0">
    <property type="entry name" value="PHOSPHOINOSITIDE 3-KINASE REGULATORY SUBUNIT 4"/>
    <property type="match status" value="1"/>
</dbReference>
<dbReference type="EMBL" id="JAPFFF010000008">
    <property type="protein sequence ID" value="KAK8885156.1"/>
    <property type="molecule type" value="Genomic_DNA"/>
</dbReference>
<evidence type="ECO:0000256" key="1">
    <source>
        <dbReference type="ARBA" id="ARBA00012513"/>
    </source>
</evidence>
<dbReference type="Pfam" id="PF22956">
    <property type="entry name" value="VPS15-like_hel"/>
    <property type="match status" value="1"/>
</dbReference>
<feature type="compositionally biased region" description="Acidic residues" evidence="9">
    <location>
        <begin position="638"/>
        <end position="658"/>
    </location>
</feature>